<dbReference type="RefSeq" id="WP_422862944.1">
    <property type="nucleotide sequence ID" value="NZ_JAMSKV010000002.1"/>
</dbReference>
<keyword evidence="2" id="KW-1185">Reference proteome</keyword>
<dbReference type="SUPFAM" id="SSF159245">
    <property type="entry name" value="AttH-like"/>
    <property type="match status" value="1"/>
</dbReference>
<dbReference type="Proteomes" id="UP001524587">
    <property type="component" value="Unassembled WGS sequence"/>
</dbReference>
<dbReference type="CDD" id="cd21471">
    <property type="entry name" value="CrtC-like"/>
    <property type="match status" value="1"/>
</dbReference>
<name>A0ABT1W506_9PROT</name>
<protein>
    <submittedName>
        <fullName evidence="1">Carotenoid 1,2-hydratase</fullName>
    </submittedName>
</protein>
<evidence type="ECO:0000313" key="2">
    <source>
        <dbReference type="Proteomes" id="UP001524587"/>
    </source>
</evidence>
<evidence type="ECO:0000313" key="1">
    <source>
        <dbReference type="EMBL" id="MCQ8277500.1"/>
    </source>
</evidence>
<accession>A0ABT1W506</accession>
<reference evidence="1 2" key="1">
    <citation type="submission" date="2022-06" db="EMBL/GenBank/DDBJ databases">
        <title>Endosaccharibacter gen. nov., sp. nov., endophytic bacteria isolated from sugarcane.</title>
        <authorList>
            <person name="Pitiwittayakul N."/>
            <person name="Yukphan P."/>
            <person name="Charoenyingcharoen P."/>
            <person name="Tanasupawat S."/>
        </authorList>
    </citation>
    <scope>NUCLEOTIDE SEQUENCE [LARGE SCALE GENOMIC DNA]</scope>
    <source>
        <strain evidence="1 2">KSS8</strain>
    </source>
</reference>
<dbReference type="EMBL" id="JAMSKV010000002">
    <property type="protein sequence ID" value="MCQ8277500.1"/>
    <property type="molecule type" value="Genomic_DNA"/>
</dbReference>
<sequence>MRFDQPVAPNGYRWWYVDALSDDGCYGITVIAFLGSVFSPFYAWSRRKGATDPLDHSALHVALYRTDGGRAPRRWCMTERGARAVERHASVLRIGPSALHWRQDALEIRIDERTMPWGERLRGTVTVHPQAFTGFEAILSETGDHRWTPFSPRARVSVDLSAPALRWSGDGYLDGNHGAGAIEDAFRSWHWCRAPRGDGAFILYDAERREGGWTGLALRIGRDGTVLAIDPPPETTLAPSRWGVSRQTRSEDGWARARRSFVDAPFYARALIETRLGGERGPSVHESLDCDRFRALAVQAMLPFRVARRAG</sequence>
<gene>
    <name evidence="1" type="ORF">NFI95_03425</name>
</gene>
<proteinExistence type="predicted"/>
<comment type="caution">
    <text evidence="1">The sequence shown here is derived from an EMBL/GenBank/DDBJ whole genome shotgun (WGS) entry which is preliminary data.</text>
</comment>
<organism evidence="1 2">
    <name type="scientific">Endosaccharibacter trunci</name>
    <dbReference type="NCBI Taxonomy" id="2812733"/>
    <lineage>
        <taxon>Bacteria</taxon>
        <taxon>Pseudomonadati</taxon>
        <taxon>Pseudomonadota</taxon>
        <taxon>Alphaproteobacteria</taxon>
        <taxon>Acetobacterales</taxon>
        <taxon>Acetobacteraceae</taxon>
        <taxon>Endosaccharibacter</taxon>
    </lineage>
</organism>